<dbReference type="EnsemblPlants" id="AES59167">
    <property type="protein sequence ID" value="AES59167"/>
    <property type="gene ID" value="MTR_1g015230"/>
</dbReference>
<dbReference type="HOGENOM" id="CLU_2743746_0_0_1"/>
<dbReference type="Proteomes" id="UP000002051">
    <property type="component" value="Unassembled WGS sequence"/>
</dbReference>
<accession>A0A0C3UJ80</accession>
<reference evidence="1 3" key="1">
    <citation type="journal article" date="2011" name="Nature">
        <title>The Medicago genome provides insight into the evolution of rhizobial symbioses.</title>
        <authorList>
            <person name="Young N.D."/>
            <person name="Debelle F."/>
            <person name="Oldroyd G.E."/>
            <person name="Geurts R."/>
            <person name="Cannon S.B."/>
            <person name="Udvardi M.K."/>
            <person name="Benedito V.A."/>
            <person name="Mayer K.F."/>
            <person name="Gouzy J."/>
            <person name="Schoof H."/>
            <person name="Van de Peer Y."/>
            <person name="Proost S."/>
            <person name="Cook D.R."/>
            <person name="Meyers B.C."/>
            <person name="Spannagl M."/>
            <person name="Cheung F."/>
            <person name="De Mita S."/>
            <person name="Krishnakumar V."/>
            <person name="Gundlach H."/>
            <person name="Zhou S."/>
            <person name="Mudge J."/>
            <person name="Bharti A.K."/>
            <person name="Murray J.D."/>
            <person name="Naoumkina M.A."/>
            <person name="Rosen B."/>
            <person name="Silverstein K.A."/>
            <person name="Tang H."/>
            <person name="Rombauts S."/>
            <person name="Zhao P.X."/>
            <person name="Zhou P."/>
            <person name="Barbe V."/>
            <person name="Bardou P."/>
            <person name="Bechner M."/>
            <person name="Bellec A."/>
            <person name="Berger A."/>
            <person name="Berges H."/>
            <person name="Bidwell S."/>
            <person name="Bisseling T."/>
            <person name="Choisne N."/>
            <person name="Couloux A."/>
            <person name="Denny R."/>
            <person name="Deshpande S."/>
            <person name="Dai X."/>
            <person name="Doyle J.J."/>
            <person name="Dudez A.M."/>
            <person name="Farmer A.D."/>
            <person name="Fouteau S."/>
            <person name="Franken C."/>
            <person name="Gibelin C."/>
            <person name="Gish J."/>
            <person name="Goldstein S."/>
            <person name="Gonzalez A.J."/>
            <person name="Green P.J."/>
            <person name="Hallab A."/>
            <person name="Hartog M."/>
            <person name="Hua A."/>
            <person name="Humphray S.J."/>
            <person name="Jeong D.H."/>
            <person name="Jing Y."/>
            <person name="Jocker A."/>
            <person name="Kenton S.M."/>
            <person name="Kim D.J."/>
            <person name="Klee K."/>
            <person name="Lai H."/>
            <person name="Lang C."/>
            <person name="Lin S."/>
            <person name="Macmil S.L."/>
            <person name="Magdelenat G."/>
            <person name="Matthews L."/>
            <person name="McCorrison J."/>
            <person name="Monaghan E.L."/>
            <person name="Mun J.H."/>
            <person name="Najar F.Z."/>
            <person name="Nicholson C."/>
            <person name="Noirot C."/>
            <person name="O'Bleness M."/>
            <person name="Paule C.R."/>
            <person name="Poulain J."/>
            <person name="Prion F."/>
            <person name="Qin B."/>
            <person name="Qu C."/>
            <person name="Retzel E.F."/>
            <person name="Riddle C."/>
            <person name="Sallet E."/>
            <person name="Samain S."/>
            <person name="Samson N."/>
            <person name="Sanders I."/>
            <person name="Saurat O."/>
            <person name="Scarpelli C."/>
            <person name="Schiex T."/>
            <person name="Segurens B."/>
            <person name="Severin A.J."/>
            <person name="Sherrier D.J."/>
            <person name="Shi R."/>
            <person name="Sims S."/>
            <person name="Singer S.R."/>
            <person name="Sinharoy S."/>
            <person name="Sterck L."/>
            <person name="Viollet A."/>
            <person name="Wang B.B."/>
            <person name="Wang K."/>
            <person name="Wang M."/>
            <person name="Wang X."/>
            <person name="Warfsmann J."/>
            <person name="Weissenbach J."/>
            <person name="White D.D."/>
            <person name="White J.D."/>
            <person name="Wiley G.B."/>
            <person name="Wincker P."/>
            <person name="Xing Y."/>
            <person name="Yang L."/>
            <person name="Yao Z."/>
            <person name="Ying F."/>
            <person name="Zhai J."/>
            <person name="Zhou L."/>
            <person name="Zuber A."/>
            <person name="Denarie J."/>
            <person name="Dixon R.A."/>
            <person name="May G.D."/>
            <person name="Schwartz D.C."/>
            <person name="Rogers J."/>
            <person name="Quetier F."/>
            <person name="Town C.D."/>
            <person name="Roe B.A."/>
        </authorList>
    </citation>
    <scope>NUCLEOTIDE SEQUENCE [LARGE SCALE GENOMIC DNA]</scope>
    <source>
        <strain evidence="1">A17</strain>
        <strain evidence="2 3">cv. Jemalong A17</strain>
    </source>
</reference>
<sequence length="71" mass="7902">MLMMNVVVFQPFQSKTVTIAGTGIGAGELAGRRPWKESMREEIVAERGKKQWDLAGGRLYSFDAAISRQTQ</sequence>
<reference evidence="1 3" key="2">
    <citation type="journal article" date="2014" name="BMC Genomics">
        <title>An improved genome release (version Mt4.0) for the model legume Medicago truncatula.</title>
        <authorList>
            <person name="Tang H."/>
            <person name="Krishnakumar V."/>
            <person name="Bidwell S."/>
            <person name="Rosen B."/>
            <person name="Chan A."/>
            <person name="Zhou S."/>
            <person name="Gentzbittel L."/>
            <person name="Childs K.L."/>
            <person name="Yandell M."/>
            <person name="Gundlach H."/>
            <person name="Mayer K.F."/>
            <person name="Schwartz D.C."/>
            <person name="Town C.D."/>
        </authorList>
    </citation>
    <scope>GENOME REANNOTATION</scope>
    <source>
        <strain evidence="2 3">cv. Jemalong A17</strain>
    </source>
</reference>
<gene>
    <name evidence="1" type="ordered locus">MTR_1g015230</name>
</gene>
<dbReference type="PaxDb" id="3880-AES59167"/>
<accession>G7I8Z7</accession>
<name>G7I8Z7_MEDTR</name>
<evidence type="ECO:0000313" key="2">
    <source>
        <dbReference type="EnsemblPlants" id="AES59167"/>
    </source>
</evidence>
<reference evidence="2" key="3">
    <citation type="submission" date="2015-04" db="UniProtKB">
        <authorList>
            <consortium name="EnsemblPlants"/>
        </authorList>
    </citation>
    <scope>IDENTIFICATION</scope>
    <source>
        <strain evidence="2">cv. Jemalong A17</strain>
    </source>
</reference>
<evidence type="ECO:0000313" key="1">
    <source>
        <dbReference type="EMBL" id="AES59167.2"/>
    </source>
</evidence>
<dbReference type="AlphaFoldDB" id="G7I8Z7"/>
<proteinExistence type="predicted"/>
<protein>
    <submittedName>
        <fullName evidence="1 2">Uncharacterized protein</fullName>
    </submittedName>
</protein>
<evidence type="ECO:0000313" key="3">
    <source>
        <dbReference type="Proteomes" id="UP000002051"/>
    </source>
</evidence>
<keyword evidence="3" id="KW-1185">Reference proteome</keyword>
<organism evidence="1 3">
    <name type="scientific">Medicago truncatula</name>
    <name type="common">Barrel medic</name>
    <name type="synonym">Medicago tribuloides</name>
    <dbReference type="NCBI Taxonomy" id="3880"/>
    <lineage>
        <taxon>Eukaryota</taxon>
        <taxon>Viridiplantae</taxon>
        <taxon>Streptophyta</taxon>
        <taxon>Embryophyta</taxon>
        <taxon>Tracheophyta</taxon>
        <taxon>Spermatophyta</taxon>
        <taxon>Magnoliopsida</taxon>
        <taxon>eudicotyledons</taxon>
        <taxon>Gunneridae</taxon>
        <taxon>Pentapetalae</taxon>
        <taxon>rosids</taxon>
        <taxon>fabids</taxon>
        <taxon>Fabales</taxon>
        <taxon>Fabaceae</taxon>
        <taxon>Papilionoideae</taxon>
        <taxon>50 kb inversion clade</taxon>
        <taxon>NPAAA clade</taxon>
        <taxon>Hologalegina</taxon>
        <taxon>IRL clade</taxon>
        <taxon>Trifolieae</taxon>
        <taxon>Medicago</taxon>
    </lineage>
</organism>
<dbReference type="EMBL" id="CM001217">
    <property type="protein sequence ID" value="AES59167.2"/>
    <property type="molecule type" value="Genomic_DNA"/>
</dbReference>